<dbReference type="eggNOG" id="ENOG502QQ23">
    <property type="taxonomic scope" value="Eukaryota"/>
</dbReference>
<name>A0A0A0LB93_CUCSA</name>
<dbReference type="PANTHER" id="PTHR33825:SF14">
    <property type="entry name" value="CHITINASE-LIKE PROTEIN"/>
    <property type="match status" value="1"/>
</dbReference>
<gene>
    <name evidence="1" type="ORF">Csa_3G393900</name>
</gene>
<dbReference type="AlphaFoldDB" id="A0A0A0LB93"/>
<evidence type="ECO:0000313" key="2">
    <source>
        <dbReference type="Proteomes" id="UP000029981"/>
    </source>
</evidence>
<dbReference type="Gramene" id="KGN57927">
    <property type="protein sequence ID" value="KGN57927"/>
    <property type="gene ID" value="Csa_3G393900"/>
</dbReference>
<dbReference type="STRING" id="3659.A0A0A0LB93"/>
<evidence type="ECO:0000313" key="1">
    <source>
        <dbReference type="EMBL" id="KGN57927.1"/>
    </source>
</evidence>
<protein>
    <submittedName>
        <fullName evidence="1">Uncharacterized protein</fullName>
    </submittedName>
</protein>
<dbReference type="Proteomes" id="UP000029981">
    <property type="component" value="Chromosome 3"/>
</dbReference>
<sequence length="403" mass="44042">MDVVVATQVTSTPSDRLPPFVFCDLFIPANGVTCVRSPAKYVLEGEIVGGATVQHLPSPQLAFSELPPMRTSTFLHSANFLFPIRGFICSTSKKPILFVAPCKFKPIFFNFQPKSDRLVVFCYRDSDKSVGYEQSMGVEDSNVTLVEENVERNQWNVELATPSVGFQLLPKLSLSNKAFLILTFIALTRQEEVTKKLLIKEKLFPVQNPDVLENNCSKIQAPSQDNRADSQSSHLQHFEYSSFSRPISKTSVAFTSLVIAAVPTLNAMRRAAISLSKLADAAREELPGTMAAIRLSGMEISDLTLELSDLSQEIADGVNKSAQAVQAAEAGIRQIGALAHQQTMSMIQERASLPIISLQPVVAGAAKKTSRAVGKATRTIMKMISGGESMENDDDNSLDRLEV</sequence>
<proteinExistence type="predicted"/>
<reference evidence="1 2" key="1">
    <citation type="journal article" date="2009" name="Nat. Genet.">
        <title>The genome of the cucumber, Cucumis sativus L.</title>
        <authorList>
            <person name="Huang S."/>
            <person name="Li R."/>
            <person name="Zhang Z."/>
            <person name="Li L."/>
            <person name="Gu X."/>
            <person name="Fan W."/>
            <person name="Lucas W.J."/>
            <person name="Wang X."/>
            <person name="Xie B."/>
            <person name="Ni P."/>
            <person name="Ren Y."/>
            <person name="Zhu H."/>
            <person name="Li J."/>
            <person name="Lin K."/>
            <person name="Jin W."/>
            <person name="Fei Z."/>
            <person name="Li G."/>
            <person name="Staub J."/>
            <person name="Kilian A."/>
            <person name="van der Vossen E.A."/>
            <person name="Wu Y."/>
            <person name="Guo J."/>
            <person name="He J."/>
            <person name="Jia Z."/>
            <person name="Ren Y."/>
            <person name="Tian G."/>
            <person name="Lu Y."/>
            <person name="Ruan J."/>
            <person name="Qian W."/>
            <person name="Wang M."/>
            <person name="Huang Q."/>
            <person name="Li B."/>
            <person name="Xuan Z."/>
            <person name="Cao J."/>
            <person name="Asan"/>
            <person name="Wu Z."/>
            <person name="Zhang J."/>
            <person name="Cai Q."/>
            <person name="Bai Y."/>
            <person name="Zhao B."/>
            <person name="Han Y."/>
            <person name="Li Y."/>
            <person name="Li X."/>
            <person name="Wang S."/>
            <person name="Shi Q."/>
            <person name="Liu S."/>
            <person name="Cho W.K."/>
            <person name="Kim J.Y."/>
            <person name="Xu Y."/>
            <person name="Heller-Uszynska K."/>
            <person name="Miao H."/>
            <person name="Cheng Z."/>
            <person name="Zhang S."/>
            <person name="Wu J."/>
            <person name="Yang Y."/>
            <person name="Kang H."/>
            <person name="Li M."/>
            <person name="Liang H."/>
            <person name="Ren X."/>
            <person name="Shi Z."/>
            <person name="Wen M."/>
            <person name="Jian M."/>
            <person name="Yang H."/>
            <person name="Zhang G."/>
            <person name="Yang Z."/>
            <person name="Chen R."/>
            <person name="Liu S."/>
            <person name="Li J."/>
            <person name="Ma L."/>
            <person name="Liu H."/>
            <person name="Zhou Y."/>
            <person name="Zhao J."/>
            <person name="Fang X."/>
            <person name="Li G."/>
            <person name="Fang L."/>
            <person name="Li Y."/>
            <person name="Liu D."/>
            <person name="Zheng H."/>
            <person name="Zhang Y."/>
            <person name="Qin N."/>
            <person name="Li Z."/>
            <person name="Yang G."/>
            <person name="Yang S."/>
            <person name="Bolund L."/>
            <person name="Kristiansen K."/>
            <person name="Zheng H."/>
            <person name="Li S."/>
            <person name="Zhang X."/>
            <person name="Yang H."/>
            <person name="Wang J."/>
            <person name="Sun R."/>
            <person name="Zhang B."/>
            <person name="Jiang S."/>
            <person name="Wang J."/>
            <person name="Du Y."/>
            <person name="Li S."/>
        </authorList>
    </citation>
    <scope>NUCLEOTIDE SEQUENCE [LARGE SCALE GENOMIC DNA]</scope>
    <source>
        <strain evidence="2">cv. 9930</strain>
    </source>
</reference>
<keyword evidence="2" id="KW-1185">Reference proteome</keyword>
<organism evidence="1 2">
    <name type="scientific">Cucumis sativus</name>
    <name type="common">Cucumber</name>
    <dbReference type="NCBI Taxonomy" id="3659"/>
    <lineage>
        <taxon>Eukaryota</taxon>
        <taxon>Viridiplantae</taxon>
        <taxon>Streptophyta</taxon>
        <taxon>Embryophyta</taxon>
        <taxon>Tracheophyta</taxon>
        <taxon>Spermatophyta</taxon>
        <taxon>Magnoliopsida</taxon>
        <taxon>eudicotyledons</taxon>
        <taxon>Gunneridae</taxon>
        <taxon>Pentapetalae</taxon>
        <taxon>rosids</taxon>
        <taxon>fabids</taxon>
        <taxon>Cucurbitales</taxon>
        <taxon>Cucurbitaceae</taxon>
        <taxon>Benincaseae</taxon>
        <taxon>Cucumis</taxon>
    </lineage>
</organism>
<reference evidence="1 2" key="2">
    <citation type="journal article" date="2009" name="PLoS ONE">
        <title>An integrated genetic and cytogenetic map of the cucumber genome.</title>
        <authorList>
            <person name="Ren Y."/>
            <person name="Zhang Z."/>
            <person name="Liu J."/>
            <person name="Staub J.E."/>
            <person name="Han Y."/>
            <person name="Cheng Z."/>
            <person name="Li X."/>
            <person name="Lu J."/>
            <person name="Miao H."/>
            <person name="Kang H."/>
            <person name="Xie B."/>
            <person name="Gu X."/>
            <person name="Wang X."/>
            <person name="Du Y."/>
            <person name="Jin W."/>
            <person name="Huang S."/>
        </authorList>
    </citation>
    <scope>NUCLEOTIDE SEQUENCE [LARGE SCALE GENOMIC DNA]</scope>
    <source>
        <strain evidence="2">cv. 9930</strain>
    </source>
</reference>
<reference evidence="1 2" key="3">
    <citation type="journal article" date="2010" name="BMC Genomics">
        <title>Transcriptome sequencing and comparative analysis of cucumber flowers with different sex types.</title>
        <authorList>
            <person name="Guo S."/>
            <person name="Zheng Y."/>
            <person name="Joung J.G."/>
            <person name="Liu S."/>
            <person name="Zhang Z."/>
            <person name="Crasta O.R."/>
            <person name="Sobral B.W."/>
            <person name="Xu Y."/>
            <person name="Huang S."/>
            <person name="Fei Z."/>
        </authorList>
    </citation>
    <scope>NUCLEOTIDE SEQUENCE [LARGE SCALE GENOMIC DNA]</scope>
    <source>
        <strain evidence="2">cv. 9930</strain>
    </source>
</reference>
<dbReference type="PANTHER" id="PTHR33825">
    <property type="entry name" value="CHITINASE-LIKE PROTEIN"/>
    <property type="match status" value="1"/>
</dbReference>
<reference evidence="1 2" key="4">
    <citation type="journal article" date="2011" name="BMC Genomics">
        <title>RNA-Seq improves annotation of protein-coding genes in the cucumber genome.</title>
        <authorList>
            <person name="Li Z."/>
            <person name="Zhang Z."/>
            <person name="Yan P."/>
            <person name="Huang S."/>
            <person name="Fei Z."/>
            <person name="Lin K."/>
        </authorList>
    </citation>
    <scope>NUCLEOTIDE SEQUENCE [LARGE SCALE GENOMIC DNA]</scope>
    <source>
        <strain evidence="2">cv. 9930</strain>
    </source>
</reference>
<dbReference type="EMBL" id="CM002924">
    <property type="protein sequence ID" value="KGN57927.1"/>
    <property type="molecule type" value="Genomic_DNA"/>
</dbReference>
<accession>A0A0A0LB93</accession>